<evidence type="ECO:0000259" key="4">
    <source>
        <dbReference type="PROSITE" id="PS50893"/>
    </source>
</evidence>
<name>A0A2P7S148_9HYPH</name>
<dbReference type="RefSeq" id="WP_106774297.1">
    <property type="nucleotide sequence ID" value="NZ_PXYK01000023.1"/>
</dbReference>
<evidence type="ECO:0000256" key="3">
    <source>
        <dbReference type="ARBA" id="ARBA00022840"/>
    </source>
</evidence>
<dbReference type="Proteomes" id="UP000241229">
    <property type="component" value="Unassembled WGS sequence"/>
</dbReference>
<dbReference type="GO" id="GO:0015188">
    <property type="term" value="F:L-isoleucine transmembrane transporter activity"/>
    <property type="evidence" value="ECO:0007669"/>
    <property type="project" value="TreeGrafter"/>
</dbReference>
<dbReference type="Gene3D" id="3.40.50.300">
    <property type="entry name" value="P-loop containing nucleotide triphosphate hydrolases"/>
    <property type="match status" value="1"/>
</dbReference>
<dbReference type="CDD" id="cd03219">
    <property type="entry name" value="ABC_Mj1267_LivG_branched"/>
    <property type="match status" value="1"/>
</dbReference>
<keyword evidence="6" id="KW-1185">Reference proteome</keyword>
<dbReference type="InterPro" id="IPR003593">
    <property type="entry name" value="AAA+_ATPase"/>
</dbReference>
<dbReference type="GO" id="GO:0005304">
    <property type="term" value="F:L-valine transmembrane transporter activity"/>
    <property type="evidence" value="ECO:0007669"/>
    <property type="project" value="TreeGrafter"/>
</dbReference>
<feature type="domain" description="ABC transporter" evidence="4">
    <location>
        <begin position="2"/>
        <end position="249"/>
    </location>
</feature>
<dbReference type="EMBL" id="PXYK01000023">
    <property type="protein sequence ID" value="PSJ56172.1"/>
    <property type="molecule type" value="Genomic_DNA"/>
</dbReference>
<organism evidence="5 6">
    <name type="scientific">Kumtagia ephedrae</name>
    <dbReference type="NCBI Taxonomy" id="2116701"/>
    <lineage>
        <taxon>Bacteria</taxon>
        <taxon>Pseudomonadati</taxon>
        <taxon>Pseudomonadota</taxon>
        <taxon>Alphaproteobacteria</taxon>
        <taxon>Hyphomicrobiales</taxon>
        <taxon>Phyllobacteriaceae</taxon>
        <taxon>Kumtagia</taxon>
    </lineage>
</organism>
<dbReference type="GO" id="GO:0016887">
    <property type="term" value="F:ATP hydrolysis activity"/>
    <property type="evidence" value="ECO:0007669"/>
    <property type="project" value="InterPro"/>
</dbReference>
<proteinExistence type="predicted"/>
<gene>
    <name evidence="5" type="ORF">C7I84_21660</name>
</gene>
<evidence type="ECO:0000313" key="6">
    <source>
        <dbReference type="Proteomes" id="UP000241229"/>
    </source>
</evidence>
<dbReference type="InterPro" id="IPR003439">
    <property type="entry name" value="ABC_transporter-like_ATP-bd"/>
</dbReference>
<evidence type="ECO:0000256" key="2">
    <source>
        <dbReference type="ARBA" id="ARBA00022741"/>
    </source>
</evidence>
<dbReference type="InterPro" id="IPR027417">
    <property type="entry name" value="P-loop_NTPase"/>
</dbReference>
<dbReference type="AlphaFoldDB" id="A0A2P7S148"/>
<dbReference type="OrthoDB" id="9779872at2"/>
<dbReference type="Pfam" id="PF12399">
    <property type="entry name" value="BCA_ABC_TP_C"/>
    <property type="match status" value="1"/>
</dbReference>
<dbReference type="GO" id="GO:1903806">
    <property type="term" value="P:L-isoleucine import across plasma membrane"/>
    <property type="evidence" value="ECO:0007669"/>
    <property type="project" value="TreeGrafter"/>
</dbReference>
<dbReference type="PANTHER" id="PTHR45772:SF7">
    <property type="entry name" value="AMINO ACID ABC TRANSPORTER ATP-BINDING PROTEIN"/>
    <property type="match status" value="1"/>
</dbReference>
<keyword evidence="2" id="KW-0547">Nucleotide-binding</keyword>
<dbReference type="GO" id="GO:0042941">
    <property type="term" value="P:D-alanine transmembrane transport"/>
    <property type="evidence" value="ECO:0007669"/>
    <property type="project" value="TreeGrafter"/>
</dbReference>
<comment type="caution">
    <text evidence="5">The sequence shown here is derived from an EMBL/GenBank/DDBJ whole genome shotgun (WGS) entry which is preliminary data.</text>
</comment>
<evidence type="ECO:0000256" key="1">
    <source>
        <dbReference type="ARBA" id="ARBA00022448"/>
    </source>
</evidence>
<dbReference type="PANTHER" id="PTHR45772">
    <property type="entry name" value="CONSERVED COMPONENT OF ABC TRANSPORTER FOR NATURAL AMINO ACIDS-RELATED"/>
    <property type="match status" value="1"/>
</dbReference>
<dbReference type="GO" id="GO:0005886">
    <property type="term" value="C:plasma membrane"/>
    <property type="evidence" value="ECO:0007669"/>
    <property type="project" value="TreeGrafter"/>
</dbReference>
<sequence length="256" mass="27391">MLEVSGLTKVFGGLTAVKDLTFTLQRGEILSIIGPNGAGKSTCFKLISSFMVPTSGTVRFNGQDITGIGPHAVARKGIVRTFQENTAFQDMTVREAVLLGYQKDCKASLAGMILRSPQARRDDREAGAHADRVLDLLGMSSHAGTLAAGLPHGLLRNLGIAVALAARPQLILLDEPFAGLNSDETKRGVELIRKIRDEGITPILVEHDMAAVMSVSERIVVVNFGSKIAEGTPAEIQRNDKVIEAYLGSEDEEIGL</sequence>
<dbReference type="InterPro" id="IPR032823">
    <property type="entry name" value="BCA_ABC_TP_C"/>
</dbReference>
<dbReference type="SMART" id="SM00382">
    <property type="entry name" value="AAA"/>
    <property type="match status" value="1"/>
</dbReference>
<dbReference type="GO" id="GO:0005524">
    <property type="term" value="F:ATP binding"/>
    <property type="evidence" value="ECO:0007669"/>
    <property type="project" value="UniProtKB-KW"/>
</dbReference>
<evidence type="ECO:0000313" key="5">
    <source>
        <dbReference type="EMBL" id="PSJ56172.1"/>
    </source>
</evidence>
<dbReference type="GO" id="GO:0015192">
    <property type="term" value="F:L-phenylalanine transmembrane transporter activity"/>
    <property type="evidence" value="ECO:0007669"/>
    <property type="project" value="TreeGrafter"/>
</dbReference>
<keyword evidence="3 5" id="KW-0067">ATP-binding</keyword>
<dbReference type="FunFam" id="3.40.50.300:FF:000421">
    <property type="entry name" value="Branched-chain amino acid ABC transporter ATP-binding protein"/>
    <property type="match status" value="1"/>
</dbReference>
<dbReference type="GO" id="GO:1903805">
    <property type="term" value="P:L-valine import across plasma membrane"/>
    <property type="evidence" value="ECO:0007669"/>
    <property type="project" value="TreeGrafter"/>
</dbReference>
<dbReference type="InterPro" id="IPR051120">
    <property type="entry name" value="ABC_AA/LPS_Transport"/>
</dbReference>
<keyword evidence="1" id="KW-0813">Transport</keyword>
<dbReference type="GO" id="GO:0015808">
    <property type="term" value="P:L-alanine transport"/>
    <property type="evidence" value="ECO:0007669"/>
    <property type="project" value="TreeGrafter"/>
</dbReference>
<dbReference type="PROSITE" id="PS50893">
    <property type="entry name" value="ABC_TRANSPORTER_2"/>
    <property type="match status" value="1"/>
</dbReference>
<dbReference type="SUPFAM" id="SSF52540">
    <property type="entry name" value="P-loop containing nucleoside triphosphate hydrolases"/>
    <property type="match status" value="1"/>
</dbReference>
<accession>A0A2P7S148</accession>
<reference evidence="5 6" key="1">
    <citation type="submission" date="2018-03" db="EMBL/GenBank/DDBJ databases">
        <title>The draft genome of Mesorhizobium sp. 6GN-30.</title>
        <authorList>
            <person name="Liu L."/>
            <person name="Li L."/>
            <person name="Wang T."/>
            <person name="Zhang X."/>
            <person name="Liang L."/>
        </authorList>
    </citation>
    <scope>NUCLEOTIDE SEQUENCE [LARGE SCALE GENOMIC DNA]</scope>
    <source>
        <strain evidence="5 6">6GN30</strain>
    </source>
</reference>
<dbReference type="Pfam" id="PF00005">
    <property type="entry name" value="ABC_tran"/>
    <property type="match status" value="1"/>
</dbReference>
<protein>
    <submittedName>
        <fullName evidence="5">ABC transporter ATP-binding protein</fullName>
    </submittedName>
</protein>